<gene>
    <name evidence="1" type="ORF">CUESP1_3220</name>
</gene>
<accession>M1YU26</accession>
<dbReference type="InterPro" id="IPR014199">
    <property type="entry name" value="Spore_YtxC"/>
</dbReference>
<dbReference type="HOGENOM" id="CLU_066420_1_0_9"/>
<sequence length="280" mass="33019">MKIQIALNKGIDKAKEIIYGYFSNKKVKIEEIDYQSRHLFNITPVKNRSLKDFYNDVTKMILDLILNIYSKDIIYKQIDTNFKNLKANEKIEVVEISKQLLLDEDNFVVEKEYINNQIKKYIMDMPFISVDGFILFRLKGFSLFIDLIIDKGVEEYTAEKEYREFIKILQYFVESQKSKYDLVNIVFENENYELLDKENKRIDNNFFDEVIAELDSVSINEDDLLISSLIVLSPQNIVIHSDKKNSGRDVIKIITDVFQDKVYFCLGCEKCKEKAKIKND</sequence>
<dbReference type="Pfam" id="PF08812">
    <property type="entry name" value="YtxC"/>
    <property type="match status" value="1"/>
</dbReference>
<dbReference type="Proteomes" id="UP000245423">
    <property type="component" value="Chromosome 1"/>
</dbReference>
<dbReference type="AlphaFoldDB" id="M1YU26"/>
<proteinExistence type="predicted"/>
<evidence type="ECO:0000313" key="2">
    <source>
        <dbReference type="Proteomes" id="UP000245423"/>
    </source>
</evidence>
<protein>
    <submittedName>
        <fullName evidence="1">Putative Sporulation protein YtxC</fullName>
    </submittedName>
</protein>
<dbReference type="OrthoDB" id="2986513at2"/>
<reference evidence="1 2" key="1">
    <citation type="submission" date="2016-11" db="EMBL/GenBank/DDBJ databases">
        <authorList>
            <person name="Manzoor S."/>
        </authorList>
    </citation>
    <scope>NUCLEOTIDE SEQUENCE [LARGE SCALE GENOMIC DNA]</scope>
    <source>
        <strain evidence="1">Clostridium ultunense strain Esp</strain>
    </source>
</reference>
<name>M1YU26_9FIRM</name>
<dbReference type="EMBL" id="LT669839">
    <property type="protein sequence ID" value="SHD78546.1"/>
    <property type="molecule type" value="Genomic_DNA"/>
</dbReference>
<keyword evidence="2" id="KW-1185">Reference proteome</keyword>
<evidence type="ECO:0000313" key="1">
    <source>
        <dbReference type="EMBL" id="SHD78546.1"/>
    </source>
</evidence>
<organism evidence="1 2">
    <name type="scientific">[Clostridium] ultunense Esp</name>
    <dbReference type="NCBI Taxonomy" id="1288971"/>
    <lineage>
        <taxon>Bacteria</taxon>
        <taxon>Bacillati</taxon>
        <taxon>Bacillota</taxon>
        <taxon>Tissierellia</taxon>
        <taxon>Tissierellales</taxon>
        <taxon>Tepidimicrobiaceae</taxon>
        <taxon>Schnuerera</taxon>
    </lineage>
</organism>
<dbReference type="RefSeq" id="WP_005583872.1">
    <property type="nucleotide sequence ID" value="NZ_LT669839.1"/>
</dbReference>